<protein>
    <recommendedName>
        <fullName evidence="3">Glycosyl hydrolase</fullName>
    </recommendedName>
</protein>
<dbReference type="PANTHER" id="PTHR43739">
    <property type="entry name" value="XYLOGLUCANASE (EUROFUNG)"/>
    <property type="match status" value="1"/>
</dbReference>
<sequence length="455" mass="49457">MSNRVLLLIGTRKGLWLAHRHRGDWEVTGPHLPMAEIYAVAADTRGAPRLLVGASSTHFGPSVVTSDDLGATWQEPEVAPIAFPADTGVALERVWQLAPGPADHPEVVHAGGEPSALFRSEDRGRTFQLVRGLWDHPHRERWEPGFGGQAVHTVLAHPHDPDRVVVAMSAGGVYRTEDGGDSWQASNRGIRAYFLPDEYPEFGQCVHKIARHPAELERFFLQNHHGVYRSDDGAASWRSIADGLPSDFGFPIVTHPHRPDVVFGFPLTADATRYPPGGRCRVYRSEDAGETWTGLSEGLPDRFWSAVMRDALCTDDADPAGVYFGSRSGEVYAEPEVAPIAFPADTGVALERVWQLAPGPADHPEVVHAGGEPSALFRSEDRGRTFQLVRGLWDHPHRERWEPGFGGQAVHTVLAHPHDPDRVVVAMSAGGGLDGAGSEVRDGTEVRVIPSVAGG</sequence>
<dbReference type="EMBL" id="BAAAYK010000038">
    <property type="protein sequence ID" value="GAA3361575.1"/>
    <property type="molecule type" value="Genomic_DNA"/>
</dbReference>
<dbReference type="InterPro" id="IPR015943">
    <property type="entry name" value="WD40/YVTN_repeat-like_dom_sf"/>
</dbReference>
<gene>
    <name evidence="1" type="ORF">GCM10020366_46070</name>
</gene>
<dbReference type="SUPFAM" id="SSF110296">
    <property type="entry name" value="Oligoxyloglucan reducing end-specific cellobiohydrolase"/>
    <property type="match status" value="2"/>
</dbReference>
<name>A0ABP6RVG9_9PSEU</name>
<evidence type="ECO:0008006" key="3">
    <source>
        <dbReference type="Google" id="ProtNLM"/>
    </source>
</evidence>
<accession>A0ABP6RVG9</accession>
<dbReference type="Proteomes" id="UP001500483">
    <property type="component" value="Unassembled WGS sequence"/>
</dbReference>
<dbReference type="PANTHER" id="PTHR43739:SF5">
    <property type="entry name" value="EXO-ALPHA-SIALIDASE"/>
    <property type="match status" value="1"/>
</dbReference>
<dbReference type="InterPro" id="IPR052025">
    <property type="entry name" value="Xyloglucanase_GH74"/>
</dbReference>
<evidence type="ECO:0000313" key="1">
    <source>
        <dbReference type="EMBL" id="GAA3361575.1"/>
    </source>
</evidence>
<organism evidence="1 2">
    <name type="scientific">Saccharopolyspora gregorii</name>
    <dbReference type="NCBI Taxonomy" id="33914"/>
    <lineage>
        <taxon>Bacteria</taxon>
        <taxon>Bacillati</taxon>
        <taxon>Actinomycetota</taxon>
        <taxon>Actinomycetes</taxon>
        <taxon>Pseudonocardiales</taxon>
        <taxon>Pseudonocardiaceae</taxon>
        <taxon>Saccharopolyspora</taxon>
    </lineage>
</organism>
<proteinExistence type="predicted"/>
<keyword evidence="2" id="KW-1185">Reference proteome</keyword>
<comment type="caution">
    <text evidence="1">The sequence shown here is derived from an EMBL/GenBank/DDBJ whole genome shotgun (WGS) entry which is preliminary data.</text>
</comment>
<dbReference type="CDD" id="cd15482">
    <property type="entry name" value="Sialidase_non-viral"/>
    <property type="match status" value="1"/>
</dbReference>
<evidence type="ECO:0000313" key="2">
    <source>
        <dbReference type="Proteomes" id="UP001500483"/>
    </source>
</evidence>
<dbReference type="RefSeq" id="WP_344929345.1">
    <property type="nucleotide sequence ID" value="NZ_BAAAYK010000038.1"/>
</dbReference>
<dbReference type="Gene3D" id="2.130.10.10">
    <property type="entry name" value="YVTN repeat-like/Quinoprotein amine dehydrogenase"/>
    <property type="match status" value="2"/>
</dbReference>
<reference evidence="2" key="1">
    <citation type="journal article" date="2019" name="Int. J. Syst. Evol. Microbiol.">
        <title>The Global Catalogue of Microorganisms (GCM) 10K type strain sequencing project: providing services to taxonomists for standard genome sequencing and annotation.</title>
        <authorList>
            <consortium name="The Broad Institute Genomics Platform"/>
            <consortium name="The Broad Institute Genome Sequencing Center for Infectious Disease"/>
            <person name="Wu L."/>
            <person name="Ma J."/>
        </authorList>
    </citation>
    <scope>NUCLEOTIDE SEQUENCE [LARGE SCALE GENOMIC DNA]</scope>
    <source>
        <strain evidence="2">JCM 9687</strain>
    </source>
</reference>